<dbReference type="GO" id="GO:0016020">
    <property type="term" value="C:membrane"/>
    <property type="evidence" value="ECO:0007669"/>
    <property type="project" value="InterPro"/>
</dbReference>
<evidence type="ECO:0000313" key="7">
    <source>
        <dbReference type="Proteomes" id="UP000004508"/>
    </source>
</evidence>
<protein>
    <submittedName>
        <fullName evidence="6">Methyl-accepting chemotaxis sensory transducer with GAF sensor</fullName>
    </submittedName>
</protein>
<dbReference type="InterPro" id="IPR004090">
    <property type="entry name" value="Chemotax_Me-accpt_rcpt"/>
</dbReference>
<dbReference type="SUPFAM" id="SSF55781">
    <property type="entry name" value="GAF domain-like"/>
    <property type="match status" value="1"/>
</dbReference>
<dbReference type="Pfam" id="PF01590">
    <property type="entry name" value="GAF"/>
    <property type="match status" value="1"/>
</dbReference>
<name>D6TMZ6_KTERA</name>
<dbReference type="OrthoDB" id="138587at2"/>
<dbReference type="eggNOG" id="COG2203">
    <property type="taxonomic scope" value="Bacteria"/>
</dbReference>
<feature type="domain" description="Methyl-accepting transducer" evidence="5">
    <location>
        <begin position="312"/>
        <end position="548"/>
    </location>
</feature>
<feature type="coiled-coil region" evidence="4">
    <location>
        <begin position="248"/>
        <end position="275"/>
    </location>
</feature>
<dbReference type="PRINTS" id="PR00260">
    <property type="entry name" value="CHEMTRNSDUCR"/>
</dbReference>
<evidence type="ECO:0000313" key="6">
    <source>
        <dbReference type="EMBL" id="EFH87146.1"/>
    </source>
</evidence>
<dbReference type="Gene3D" id="3.30.450.40">
    <property type="match status" value="1"/>
</dbReference>
<dbReference type="PANTHER" id="PTHR32089">
    <property type="entry name" value="METHYL-ACCEPTING CHEMOTAXIS PROTEIN MCPB"/>
    <property type="match status" value="1"/>
</dbReference>
<accession>D6TMZ6</accession>
<dbReference type="STRING" id="485913.Krac_8471"/>
<dbReference type="InParanoid" id="D6TMZ6"/>
<dbReference type="Pfam" id="PF00015">
    <property type="entry name" value="MCPsignal"/>
    <property type="match status" value="1"/>
</dbReference>
<dbReference type="EMBL" id="ADVG01000002">
    <property type="protein sequence ID" value="EFH87146.1"/>
    <property type="molecule type" value="Genomic_DNA"/>
</dbReference>
<dbReference type="PANTHER" id="PTHR32089:SF112">
    <property type="entry name" value="LYSOZYME-LIKE PROTEIN-RELATED"/>
    <property type="match status" value="1"/>
</dbReference>
<keyword evidence="4" id="KW-0175">Coiled coil</keyword>
<keyword evidence="7" id="KW-1185">Reference proteome</keyword>
<dbReference type="SMART" id="SM00065">
    <property type="entry name" value="GAF"/>
    <property type="match status" value="1"/>
</dbReference>
<dbReference type="GO" id="GO:0007165">
    <property type="term" value="P:signal transduction"/>
    <property type="evidence" value="ECO:0007669"/>
    <property type="project" value="UniProtKB-KW"/>
</dbReference>
<evidence type="ECO:0000256" key="4">
    <source>
        <dbReference type="SAM" id="Coils"/>
    </source>
</evidence>
<dbReference type="SUPFAM" id="SSF58104">
    <property type="entry name" value="Methyl-accepting chemotaxis protein (MCP) signaling domain"/>
    <property type="match status" value="1"/>
</dbReference>
<dbReference type="GO" id="GO:0004888">
    <property type="term" value="F:transmembrane signaling receptor activity"/>
    <property type="evidence" value="ECO:0007669"/>
    <property type="project" value="InterPro"/>
</dbReference>
<reference evidence="6 7" key="1">
    <citation type="journal article" date="2011" name="Stand. Genomic Sci.">
        <title>Non-contiguous finished genome sequence and contextual data of the filamentous soil bacterium Ktedonobacter racemifer type strain (SOSP1-21).</title>
        <authorList>
            <person name="Chang Y.J."/>
            <person name="Land M."/>
            <person name="Hauser L."/>
            <person name="Chertkov O."/>
            <person name="Del Rio T.G."/>
            <person name="Nolan M."/>
            <person name="Copeland A."/>
            <person name="Tice H."/>
            <person name="Cheng J.F."/>
            <person name="Lucas S."/>
            <person name="Han C."/>
            <person name="Goodwin L."/>
            <person name="Pitluck S."/>
            <person name="Ivanova N."/>
            <person name="Ovchinikova G."/>
            <person name="Pati A."/>
            <person name="Chen A."/>
            <person name="Palaniappan K."/>
            <person name="Mavromatis K."/>
            <person name="Liolios K."/>
            <person name="Brettin T."/>
            <person name="Fiebig A."/>
            <person name="Rohde M."/>
            <person name="Abt B."/>
            <person name="Goker M."/>
            <person name="Detter J.C."/>
            <person name="Woyke T."/>
            <person name="Bristow J."/>
            <person name="Eisen J.A."/>
            <person name="Markowitz V."/>
            <person name="Hugenholtz P."/>
            <person name="Kyrpides N.C."/>
            <person name="Klenk H.P."/>
            <person name="Lapidus A."/>
        </authorList>
    </citation>
    <scope>NUCLEOTIDE SEQUENCE [LARGE SCALE GENOMIC DNA]</scope>
    <source>
        <strain evidence="7">DSM 44963</strain>
    </source>
</reference>
<comment type="similarity">
    <text evidence="2">Belongs to the methyl-accepting chemotaxis (MCP) protein family.</text>
</comment>
<dbReference type="InterPro" id="IPR029016">
    <property type="entry name" value="GAF-like_dom_sf"/>
</dbReference>
<dbReference type="InterPro" id="IPR003018">
    <property type="entry name" value="GAF"/>
</dbReference>
<dbReference type="eggNOG" id="COG0840">
    <property type="taxonomic scope" value="Bacteria"/>
</dbReference>
<dbReference type="RefSeq" id="WP_007912020.1">
    <property type="nucleotide sequence ID" value="NZ_ADVG01000002.1"/>
</dbReference>
<evidence type="ECO:0000256" key="1">
    <source>
        <dbReference type="ARBA" id="ARBA00023224"/>
    </source>
</evidence>
<dbReference type="Gene3D" id="1.10.287.950">
    <property type="entry name" value="Methyl-accepting chemotaxis protein"/>
    <property type="match status" value="1"/>
</dbReference>
<feature type="coiled-coil region" evidence="4">
    <location>
        <begin position="334"/>
        <end position="368"/>
    </location>
</feature>
<comment type="caution">
    <text evidence="6">The sequence shown here is derived from an EMBL/GenBank/DDBJ whole genome shotgun (WGS) entry which is preliminary data.</text>
</comment>
<evidence type="ECO:0000256" key="3">
    <source>
        <dbReference type="PROSITE-ProRule" id="PRU00284"/>
    </source>
</evidence>
<dbReference type="AlphaFoldDB" id="D6TMZ6"/>
<dbReference type="GO" id="GO:0006935">
    <property type="term" value="P:chemotaxis"/>
    <property type="evidence" value="ECO:0007669"/>
    <property type="project" value="InterPro"/>
</dbReference>
<sequence length="590" mass="65703">MAELHPKLKSRPIPLRVRLRAAPSVEQHERAQVAEEQAIAEVLSTQSMPNGEAKGLFSYALDDVSQRRGLHIKELLRLGNLLHADLRLDEVLQQIVASIANCTGFRALAINLAYEQEQVTRVVACIGVSTEDIQRLRENPEPLEGMLALMRPEYQVSQSYFISHTQLQEKFADIVSVPAGMLDSYEEGRWHPEDTLLIPLYSLREEQLLGILSLGDPEDGLIPSRENVELAELFAQQATIAIDNARLFQQREEEHRALEEGVAHLREEMEQLRSGDLRVRLHSQHEKLQPIAESINTVVGEIGSLLSRVQMVTQAVDEHTRSVRHSSESLARNIAQQERQVNQISTVIEQIAEQMQSVSQKAATLSQTLMESVEVTKEAQGAVDRAVDGMSMVRESTLESARTMKALSESCQQVNEVVSDISDLSVRMHHVALNAAIEATRVGERGQGFGLVAQEMRTLASHGSLSARKVGFSIRSIQHETTAMSQSVEQNTQRVVMQTELVMQTGVALEAIGAVTEEFSSLVKSICDTSEQQMQGAQLVTGSVQEILRMTGDITQHTREMQSSLNHLLNLSDALRSRMSVFRISYDLQM</sequence>
<dbReference type="SMART" id="SM00283">
    <property type="entry name" value="MA"/>
    <property type="match status" value="1"/>
</dbReference>
<gene>
    <name evidence="6" type="ORF">Krac_8471</name>
</gene>
<keyword evidence="1 3" id="KW-0807">Transducer</keyword>
<dbReference type="PROSITE" id="PS50111">
    <property type="entry name" value="CHEMOTAXIS_TRANSDUC_2"/>
    <property type="match status" value="1"/>
</dbReference>
<evidence type="ECO:0000256" key="2">
    <source>
        <dbReference type="ARBA" id="ARBA00029447"/>
    </source>
</evidence>
<dbReference type="InterPro" id="IPR004089">
    <property type="entry name" value="MCPsignal_dom"/>
</dbReference>
<dbReference type="Proteomes" id="UP000004508">
    <property type="component" value="Unassembled WGS sequence"/>
</dbReference>
<proteinExistence type="inferred from homology"/>
<organism evidence="6 7">
    <name type="scientific">Ktedonobacter racemifer DSM 44963</name>
    <dbReference type="NCBI Taxonomy" id="485913"/>
    <lineage>
        <taxon>Bacteria</taxon>
        <taxon>Bacillati</taxon>
        <taxon>Chloroflexota</taxon>
        <taxon>Ktedonobacteria</taxon>
        <taxon>Ktedonobacterales</taxon>
        <taxon>Ktedonobacteraceae</taxon>
        <taxon>Ktedonobacter</taxon>
    </lineage>
</organism>
<evidence type="ECO:0000259" key="5">
    <source>
        <dbReference type="PROSITE" id="PS50111"/>
    </source>
</evidence>